<protein>
    <submittedName>
        <fullName evidence="1">Uncharacterized protein</fullName>
    </submittedName>
</protein>
<name>A0AAD5RRL4_9PEZI</name>
<evidence type="ECO:0000313" key="2">
    <source>
        <dbReference type="Proteomes" id="UP001201980"/>
    </source>
</evidence>
<dbReference type="EMBL" id="JAKWBI020000145">
    <property type="protein sequence ID" value="KAJ2901621.1"/>
    <property type="molecule type" value="Genomic_DNA"/>
</dbReference>
<sequence>MSIDVLDKDEKWPVFGMGRWIWPSFSRKWTFRRCALVDATRCSFCLGFDSEGNSDDKKRVNDQPSFLLDSIPNVRIASVVGGAPDVGTCFRASQLWGRTENVEPCLLWPSTEKGDVVRLGKFVDAKNGDGTRFKTVDEFARKWVGYSCMHSSVEEEGRTGPLLAGGSIEKHELEASSIDGAGETGSLQLLSDGRLATPGRRESGRHGSLYCSVLIMEIFGWPPRGGRQR</sequence>
<comment type="caution">
    <text evidence="1">The sequence shown here is derived from an EMBL/GenBank/DDBJ whole genome shotgun (WGS) entry which is preliminary data.</text>
</comment>
<gene>
    <name evidence="1" type="ORF">MKZ38_001641</name>
</gene>
<dbReference type="Proteomes" id="UP001201980">
    <property type="component" value="Unassembled WGS sequence"/>
</dbReference>
<organism evidence="1 2">
    <name type="scientific">Zalerion maritima</name>
    <dbReference type="NCBI Taxonomy" id="339359"/>
    <lineage>
        <taxon>Eukaryota</taxon>
        <taxon>Fungi</taxon>
        <taxon>Dikarya</taxon>
        <taxon>Ascomycota</taxon>
        <taxon>Pezizomycotina</taxon>
        <taxon>Sordariomycetes</taxon>
        <taxon>Lulworthiomycetidae</taxon>
        <taxon>Lulworthiales</taxon>
        <taxon>Lulworthiaceae</taxon>
        <taxon>Zalerion</taxon>
    </lineage>
</organism>
<accession>A0AAD5RRL4</accession>
<reference evidence="1" key="1">
    <citation type="submission" date="2022-07" db="EMBL/GenBank/DDBJ databases">
        <title>Draft genome sequence of Zalerion maritima ATCC 34329, a (micro)plastics degrading marine fungus.</title>
        <authorList>
            <person name="Paco A."/>
            <person name="Goncalves M.F.M."/>
            <person name="Rocha-Santos T.A.P."/>
            <person name="Alves A."/>
        </authorList>
    </citation>
    <scope>NUCLEOTIDE SEQUENCE</scope>
    <source>
        <strain evidence="1">ATCC 34329</strain>
    </source>
</reference>
<keyword evidence="2" id="KW-1185">Reference proteome</keyword>
<proteinExistence type="predicted"/>
<evidence type="ECO:0000313" key="1">
    <source>
        <dbReference type="EMBL" id="KAJ2901621.1"/>
    </source>
</evidence>
<dbReference type="AlphaFoldDB" id="A0AAD5RRL4"/>